<dbReference type="FunFam" id="3.40.250.10:FF:000049">
    <property type="entry name" value="Phage shock protein E"/>
    <property type="match status" value="1"/>
</dbReference>
<accession>A0A0C2NNN4</accession>
<sequence length="115" mass="12877">MKLIHALLLAVLSFSSLSAFASERAEKGWQWIDQGAVIVDVRTPQEFRSGHLENAVNYPLSDIAQYITQLDKTQPIVVYCRSGARSGRAYDYLQSQGFIQVHNAGGYVEMNQARN</sequence>
<dbReference type="InterPro" id="IPR001763">
    <property type="entry name" value="Rhodanese-like_dom"/>
</dbReference>
<feature type="chain" id="PRO_5009758829" evidence="1">
    <location>
        <begin position="22"/>
        <end position="115"/>
    </location>
</feature>
<dbReference type="OrthoDB" id="9814704at2"/>
<dbReference type="InterPro" id="IPR050229">
    <property type="entry name" value="GlpE_sulfurtransferase"/>
</dbReference>
<keyword evidence="3" id="KW-0808">Transferase</keyword>
<dbReference type="EMBL" id="JTKH01000003">
    <property type="protein sequence ID" value="KII81918.1"/>
    <property type="molecule type" value="Genomic_DNA"/>
</dbReference>
<dbReference type="Pfam" id="PF00581">
    <property type="entry name" value="Rhodanese"/>
    <property type="match status" value="1"/>
</dbReference>
<dbReference type="Gene3D" id="3.40.250.10">
    <property type="entry name" value="Rhodanese-like domain"/>
    <property type="match status" value="1"/>
</dbReference>
<feature type="signal peptide" evidence="1">
    <location>
        <begin position="1"/>
        <end position="21"/>
    </location>
</feature>
<dbReference type="Proteomes" id="UP000031672">
    <property type="component" value="Unassembled WGS sequence"/>
</dbReference>
<dbReference type="CDD" id="cd00158">
    <property type="entry name" value="RHOD"/>
    <property type="match status" value="1"/>
</dbReference>
<evidence type="ECO:0000313" key="3">
    <source>
        <dbReference type="EMBL" id="KII81918.1"/>
    </source>
</evidence>
<dbReference type="GO" id="GO:0016740">
    <property type="term" value="F:transferase activity"/>
    <property type="evidence" value="ECO:0007669"/>
    <property type="project" value="UniProtKB-KW"/>
</dbReference>
<proteinExistence type="predicted"/>
<reference evidence="3 4" key="1">
    <citation type="submission" date="2014-11" db="EMBL/GenBank/DDBJ databases">
        <title>Draft Genome Sequence of Vibrio piscirenalis strains CECT 8603T and CECT 8604, two marine Gammaproteobacterium isolated from cultured gilthead sea bream (Sparus aurata).</title>
        <authorList>
            <person name="Arahal D.R."/>
            <person name="Rodrigo-Torres L."/>
            <person name="Lucena T."/>
            <person name="Pujalte M.J."/>
        </authorList>
    </citation>
    <scope>NUCLEOTIDE SEQUENCE [LARGE SCALE GENOMIC DNA]</scope>
    <source>
        <strain evidence="3 4">DCR 1-4-2</strain>
    </source>
</reference>
<dbReference type="PROSITE" id="PS50206">
    <property type="entry name" value="RHODANESE_3"/>
    <property type="match status" value="1"/>
</dbReference>
<dbReference type="AlphaFoldDB" id="A0A0C2NNN4"/>
<gene>
    <name evidence="3" type="ORF">OJ16_01630</name>
</gene>
<keyword evidence="1" id="KW-0732">Signal</keyword>
<dbReference type="InterPro" id="IPR036873">
    <property type="entry name" value="Rhodanese-like_dom_sf"/>
</dbReference>
<dbReference type="SMART" id="SM00450">
    <property type="entry name" value="RHOD"/>
    <property type="match status" value="1"/>
</dbReference>
<dbReference type="SUPFAM" id="SSF52821">
    <property type="entry name" value="Rhodanese/Cell cycle control phosphatase"/>
    <property type="match status" value="1"/>
</dbReference>
<dbReference type="STRING" id="1461322.OJ16_01630"/>
<organism evidence="3 4">
    <name type="scientific">Vibrio renipiscarius</name>
    <dbReference type="NCBI Taxonomy" id="1461322"/>
    <lineage>
        <taxon>Bacteria</taxon>
        <taxon>Pseudomonadati</taxon>
        <taxon>Pseudomonadota</taxon>
        <taxon>Gammaproteobacteria</taxon>
        <taxon>Vibrionales</taxon>
        <taxon>Vibrionaceae</taxon>
        <taxon>Vibrio</taxon>
    </lineage>
</organism>
<evidence type="ECO:0000259" key="2">
    <source>
        <dbReference type="PROSITE" id="PS50206"/>
    </source>
</evidence>
<dbReference type="PANTHER" id="PTHR43031">
    <property type="entry name" value="FAD-DEPENDENT OXIDOREDUCTASE"/>
    <property type="match status" value="1"/>
</dbReference>
<keyword evidence="4" id="KW-1185">Reference proteome</keyword>
<evidence type="ECO:0000256" key="1">
    <source>
        <dbReference type="SAM" id="SignalP"/>
    </source>
</evidence>
<protein>
    <submittedName>
        <fullName evidence="3">Sulfurtransferase</fullName>
    </submittedName>
</protein>
<name>A0A0C2NNN4_9VIBR</name>
<dbReference type="PANTHER" id="PTHR43031:SF1">
    <property type="entry name" value="PYRIDINE NUCLEOTIDE-DISULPHIDE OXIDOREDUCTASE"/>
    <property type="match status" value="1"/>
</dbReference>
<feature type="domain" description="Rhodanese" evidence="2">
    <location>
        <begin position="32"/>
        <end position="114"/>
    </location>
</feature>
<comment type="caution">
    <text evidence="3">The sequence shown here is derived from an EMBL/GenBank/DDBJ whole genome shotgun (WGS) entry which is preliminary data.</text>
</comment>
<evidence type="ECO:0000313" key="4">
    <source>
        <dbReference type="Proteomes" id="UP000031672"/>
    </source>
</evidence>
<accession>A0A0C2KHT0</accession>